<gene>
    <name evidence="10" type="ORF">A2654_02960</name>
</gene>
<accession>A0A1G2E2U7</accession>
<organism evidence="10 11">
    <name type="scientific">Candidatus Nealsonbacteria bacterium RIFCSPHIGHO2_01_FULL_43_31</name>
    <dbReference type="NCBI Taxonomy" id="1801665"/>
    <lineage>
        <taxon>Bacteria</taxon>
        <taxon>Candidatus Nealsoniibacteriota</taxon>
    </lineage>
</organism>
<feature type="transmembrane region" description="Helical" evidence="7">
    <location>
        <begin position="319"/>
        <end position="345"/>
    </location>
</feature>
<dbReference type="Pfam" id="PF12704">
    <property type="entry name" value="MacB_PCD"/>
    <property type="match status" value="1"/>
</dbReference>
<evidence type="ECO:0000313" key="10">
    <source>
        <dbReference type="EMBL" id="OGZ20176.1"/>
    </source>
</evidence>
<proteinExistence type="inferred from homology"/>
<keyword evidence="5 7" id="KW-0472">Membrane</keyword>
<keyword evidence="2" id="KW-1003">Cell membrane</keyword>
<dbReference type="InterPro" id="IPR003838">
    <property type="entry name" value="ABC3_permease_C"/>
</dbReference>
<dbReference type="Pfam" id="PF02687">
    <property type="entry name" value="FtsX"/>
    <property type="match status" value="1"/>
</dbReference>
<evidence type="ECO:0000256" key="3">
    <source>
        <dbReference type="ARBA" id="ARBA00022692"/>
    </source>
</evidence>
<keyword evidence="3 7" id="KW-0812">Transmembrane</keyword>
<comment type="similarity">
    <text evidence="6">Belongs to the ABC-4 integral membrane protein family.</text>
</comment>
<comment type="subcellular location">
    <subcellularLocation>
        <location evidence="1">Cell membrane</location>
        <topology evidence="1">Multi-pass membrane protein</topology>
    </subcellularLocation>
</comment>
<reference evidence="10 11" key="1">
    <citation type="journal article" date="2016" name="Nat. Commun.">
        <title>Thousands of microbial genomes shed light on interconnected biogeochemical processes in an aquifer system.</title>
        <authorList>
            <person name="Anantharaman K."/>
            <person name="Brown C.T."/>
            <person name="Hug L.A."/>
            <person name="Sharon I."/>
            <person name="Castelle C.J."/>
            <person name="Probst A.J."/>
            <person name="Thomas B.C."/>
            <person name="Singh A."/>
            <person name="Wilkins M.J."/>
            <person name="Karaoz U."/>
            <person name="Brodie E.L."/>
            <person name="Williams K.H."/>
            <person name="Hubbard S.S."/>
            <person name="Banfield J.F."/>
        </authorList>
    </citation>
    <scope>NUCLEOTIDE SEQUENCE [LARGE SCALE GENOMIC DNA]</scope>
</reference>
<dbReference type="AlphaFoldDB" id="A0A1G2E2U7"/>
<feature type="domain" description="ABC3 transporter permease C-terminal" evidence="8">
    <location>
        <begin position="278"/>
        <end position="397"/>
    </location>
</feature>
<evidence type="ECO:0000256" key="1">
    <source>
        <dbReference type="ARBA" id="ARBA00004651"/>
    </source>
</evidence>
<evidence type="ECO:0000256" key="6">
    <source>
        <dbReference type="ARBA" id="ARBA00038076"/>
    </source>
</evidence>
<feature type="transmembrane region" description="Helical" evidence="7">
    <location>
        <begin position="365"/>
        <end position="387"/>
    </location>
</feature>
<feature type="domain" description="MacB-like periplasmic core" evidence="9">
    <location>
        <begin position="20"/>
        <end position="235"/>
    </location>
</feature>
<evidence type="ECO:0000256" key="2">
    <source>
        <dbReference type="ARBA" id="ARBA00022475"/>
    </source>
</evidence>
<dbReference type="PANTHER" id="PTHR30572:SF4">
    <property type="entry name" value="ABC TRANSPORTER PERMEASE YTRF"/>
    <property type="match status" value="1"/>
</dbReference>
<dbReference type="Proteomes" id="UP000178721">
    <property type="component" value="Unassembled WGS sequence"/>
</dbReference>
<evidence type="ECO:0000259" key="8">
    <source>
        <dbReference type="Pfam" id="PF02687"/>
    </source>
</evidence>
<dbReference type="InterPro" id="IPR050250">
    <property type="entry name" value="Macrolide_Exporter_MacB"/>
</dbReference>
<evidence type="ECO:0008006" key="12">
    <source>
        <dbReference type="Google" id="ProtNLM"/>
    </source>
</evidence>
<name>A0A1G2E2U7_9BACT</name>
<sequence length="405" mass="43566">MLQEYFKIAVKNLRTRQLRSWLTILGIVIGVFLIMSLLSLSQGLKNTVLQQLKAVGTDIVMIMPGSVSDIMTTLIGSVKLSEEDLNIIRKTPGVKIVIPSVYKGEIVKYQNESKTVILNGLDIRNALDVYIDDMGMKINTGGWAVPGKREVMVGSLVPTEIFPGMKINTLINIKGKQFEIVGILKSMGSKQDDSMLGMDLEIYRSVTGERQGAPQAVAKIAAGYSVEQVAKSIKANLENQAKRRAGRQGENSYSVFTSEAMSGIVGGIMGIIQVVVFAFGSIAVAVGGIGIMNTMYTSVRERTREIGILKAVGAKNSTIVLIFLIESGIIGLIGGLGGMIPGLGLAKLIQAFGQVHPIFYIEASVTPGIIIFGLLFSFGVGCLSGFFPARSAAKLKPVEALRRYE</sequence>
<evidence type="ECO:0000313" key="11">
    <source>
        <dbReference type="Proteomes" id="UP000178721"/>
    </source>
</evidence>
<evidence type="ECO:0000259" key="9">
    <source>
        <dbReference type="Pfam" id="PF12704"/>
    </source>
</evidence>
<dbReference type="InterPro" id="IPR025857">
    <property type="entry name" value="MacB_PCD"/>
</dbReference>
<protein>
    <recommendedName>
        <fullName evidence="12">ABC transporter permease</fullName>
    </recommendedName>
</protein>
<dbReference type="GO" id="GO:0022857">
    <property type="term" value="F:transmembrane transporter activity"/>
    <property type="evidence" value="ECO:0007669"/>
    <property type="project" value="TreeGrafter"/>
</dbReference>
<evidence type="ECO:0000256" key="7">
    <source>
        <dbReference type="SAM" id="Phobius"/>
    </source>
</evidence>
<evidence type="ECO:0000256" key="5">
    <source>
        <dbReference type="ARBA" id="ARBA00023136"/>
    </source>
</evidence>
<dbReference type="GO" id="GO:0005886">
    <property type="term" value="C:plasma membrane"/>
    <property type="evidence" value="ECO:0007669"/>
    <property type="project" value="UniProtKB-SubCell"/>
</dbReference>
<keyword evidence="4 7" id="KW-1133">Transmembrane helix</keyword>
<comment type="caution">
    <text evidence="10">The sequence shown here is derived from an EMBL/GenBank/DDBJ whole genome shotgun (WGS) entry which is preliminary data.</text>
</comment>
<feature type="transmembrane region" description="Helical" evidence="7">
    <location>
        <begin position="21"/>
        <end position="39"/>
    </location>
</feature>
<dbReference type="PANTHER" id="PTHR30572">
    <property type="entry name" value="MEMBRANE COMPONENT OF TRANSPORTER-RELATED"/>
    <property type="match status" value="1"/>
</dbReference>
<dbReference type="EMBL" id="MHMA01000023">
    <property type="protein sequence ID" value="OGZ20176.1"/>
    <property type="molecule type" value="Genomic_DNA"/>
</dbReference>
<evidence type="ECO:0000256" key="4">
    <source>
        <dbReference type="ARBA" id="ARBA00022989"/>
    </source>
</evidence>
<feature type="transmembrane region" description="Helical" evidence="7">
    <location>
        <begin position="278"/>
        <end position="299"/>
    </location>
</feature>